<comment type="subcellular location">
    <subcellularLocation>
        <location evidence="1">Host cytoplasm</location>
    </subcellularLocation>
    <subcellularLocation>
        <location evidence="2">Virion</location>
    </subcellularLocation>
</comment>
<keyword evidence="9" id="KW-1035">Host cytoplasm</keyword>
<keyword evidence="7" id="KW-0694">RNA-binding</keyword>
<dbReference type="GO" id="GO:0030430">
    <property type="term" value="C:host cell cytoplasm"/>
    <property type="evidence" value="ECO:0007669"/>
    <property type="project" value="UniProtKB-SubCell"/>
</dbReference>
<dbReference type="Gene3D" id="1.10.3610.10">
    <property type="entry name" value="Nucleoprotein"/>
    <property type="match status" value="1"/>
</dbReference>
<dbReference type="InterPro" id="IPR023331">
    <property type="entry name" value="Rhabdovirus_ncapsid_C"/>
</dbReference>
<protein>
    <recommendedName>
        <fullName evidence="3">Nucleoprotein</fullName>
    </recommendedName>
    <alternativeName>
        <fullName evidence="11">Nucleocapsid protein</fullName>
    </alternativeName>
</protein>
<dbReference type="SUPFAM" id="SSF140809">
    <property type="entry name" value="Rhabdovirus nucleoprotein-like"/>
    <property type="match status" value="1"/>
</dbReference>
<dbReference type="GO" id="GO:0019013">
    <property type="term" value="C:viral nucleocapsid"/>
    <property type="evidence" value="ECO:0007669"/>
    <property type="project" value="UniProtKB-KW"/>
</dbReference>
<dbReference type="GO" id="GO:0003723">
    <property type="term" value="F:RNA binding"/>
    <property type="evidence" value="ECO:0007669"/>
    <property type="project" value="UniProtKB-KW"/>
</dbReference>
<evidence type="ECO:0000256" key="2">
    <source>
        <dbReference type="ARBA" id="ARBA00004328"/>
    </source>
</evidence>
<evidence type="ECO:0000256" key="4">
    <source>
        <dbReference type="ARBA" id="ARBA00022497"/>
    </source>
</evidence>
<evidence type="ECO:0000256" key="9">
    <source>
        <dbReference type="ARBA" id="ARBA00023200"/>
    </source>
</evidence>
<keyword evidence="4" id="KW-1139">Helical capsid protein</keyword>
<name>A0A9E8AAL5_9RHAB</name>
<organism evidence="13">
    <name type="scientific">Guyuan Rhabd tick virus 1</name>
    <dbReference type="NCBI Taxonomy" id="2972323"/>
    <lineage>
        <taxon>Viruses</taxon>
        <taxon>Riboviria</taxon>
        <taxon>Orthornavirae</taxon>
        <taxon>Negarnaviricota</taxon>
        <taxon>Haploviricotina</taxon>
        <taxon>Monjiviricetes</taxon>
        <taxon>Mononegavirales</taxon>
        <taxon>Rhabdoviridae</taxon>
        <taxon>Alpharhabdovirinae</taxon>
        <taxon>Alpharicinrhavirus</taxon>
        <taxon>Alpharicinrhavirus ningxia</taxon>
    </lineage>
</organism>
<evidence type="ECO:0000256" key="11">
    <source>
        <dbReference type="ARBA" id="ARBA00033344"/>
    </source>
</evidence>
<evidence type="ECO:0000259" key="12">
    <source>
        <dbReference type="Pfam" id="PF00945"/>
    </source>
</evidence>
<evidence type="ECO:0000256" key="5">
    <source>
        <dbReference type="ARBA" id="ARBA00022561"/>
    </source>
</evidence>
<dbReference type="EMBL" id="ON746521">
    <property type="protein sequence ID" value="UYL95556.1"/>
    <property type="molecule type" value="Viral_cRNA"/>
</dbReference>
<evidence type="ECO:0000256" key="6">
    <source>
        <dbReference type="ARBA" id="ARBA00022844"/>
    </source>
</evidence>
<feature type="domain" description="Rhabdovirus nucleocapsid" evidence="12">
    <location>
        <begin position="36"/>
        <end position="434"/>
    </location>
</feature>
<dbReference type="InterPro" id="IPR035961">
    <property type="entry name" value="Rhabdovirus_nucleoprotein-like"/>
</dbReference>
<keyword evidence="5" id="KW-0167">Capsid protein</keyword>
<dbReference type="Pfam" id="PF00945">
    <property type="entry name" value="Rhabdo_ncap"/>
    <property type="match status" value="1"/>
</dbReference>
<dbReference type="InterPro" id="IPR023330">
    <property type="entry name" value="Rhabdovirus_ncapsid_N"/>
</dbReference>
<evidence type="ECO:0000313" key="13">
    <source>
        <dbReference type="EMBL" id="UYL95556.1"/>
    </source>
</evidence>
<evidence type="ECO:0000256" key="10">
    <source>
        <dbReference type="ARBA" id="ARBA00023274"/>
    </source>
</evidence>
<evidence type="ECO:0000256" key="3">
    <source>
        <dbReference type="ARBA" id="ARBA00014389"/>
    </source>
</evidence>
<reference evidence="13" key="1">
    <citation type="submission" date="2022-05" db="EMBL/GenBank/DDBJ databases">
        <authorList>
            <person name="Cao W."/>
            <person name="Jia N."/>
            <person name="Lam T.T.-Y."/>
            <person name="Ni X."/>
            <person name="Liu J."/>
        </authorList>
    </citation>
    <scope>NUCLEOTIDE SEQUENCE</scope>
    <source>
        <strain evidence="13">TIGMIC 3</strain>
    </source>
</reference>
<dbReference type="Gene3D" id="1.10.3570.10">
    <property type="entry name" value="Rhabdovirus nucleocapsid protein like domain"/>
    <property type="match status" value="1"/>
</dbReference>
<keyword evidence="6" id="KW-0946">Virion</keyword>
<dbReference type="GO" id="GO:1990904">
    <property type="term" value="C:ribonucleoprotein complex"/>
    <property type="evidence" value="ECO:0007669"/>
    <property type="project" value="UniProtKB-KW"/>
</dbReference>
<evidence type="ECO:0000256" key="8">
    <source>
        <dbReference type="ARBA" id="ARBA00023086"/>
    </source>
</evidence>
<evidence type="ECO:0000256" key="7">
    <source>
        <dbReference type="ARBA" id="ARBA00022884"/>
    </source>
</evidence>
<accession>A0A9E8AAL5</accession>
<dbReference type="InterPro" id="IPR000448">
    <property type="entry name" value="Rhabdo_ncapsid"/>
</dbReference>
<dbReference type="GO" id="GO:0019029">
    <property type="term" value="C:helical viral capsid"/>
    <property type="evidence" value="ECO:0007669"/>
    <property type="project" value="UniProtKB-KW"/>
</dbReference>
<keyword evidence="8 13" id="KW-0543">Viral nucleoprotein</keyword>
<evidence type="ECO:0000256" key="1">
    <source>
        <dbReference type="ARBA" id="ARBA00004192"/>
    </source>
</evidence>
<proteinExistence type="predicted"/>
<keyword evidence="10" id="KW-0687">Ribonucleoprotein</keyword>
<sequence>MEDEIDNETYARIVAADPRKREASFRIHDTAETFTEVRFDLPVQKEAVEYPSLWFENHPKGKPEVFYKPTEIEAAELGRAVMKSIKDQTFDQDLAIHFIITALEKYTFKLDQHWISYGTVIGVKDALVTPLSLLKLTASPDKSNAGTRDTTPIKDEAVLLILACWYRQSVLAARSAMPDYISAVMGRCKTLVQSMGVREVDFMDTPPEVTKTWHQDANVRKLMAAIDMFICRTWHPDLNPVRMGTLVCKGRDCAVVGDMLRLQEKLGLSTKNTVKWLLTPAVVPEIKSLTKDSEEFWDPYSYFYYMSDMGLTKKSPYSGSACPKLHFLLNAIAYLLDDSAAAGTKWIECGDAQTLLTAAIFAAFALKRPGGLGPIASTTEQESKAVVKILKNKLPQASSNIPTTSDWASWMTYYEQEGWQMTIQIKEWACRVGKSVPGARPGTLAMKVPSLVSGIP</sequence>